<accession>A0A9W3SGM6</accession>
<protein>
    <recommendedName>
        <fullName evidence="3">AP2 domain-containing protein</fullName>
    </recommendedName>
</protein>
<dbReference type="EMBL" id="CP015350">
    <property type="protein sequence ID" value="ANS51275.1"/>
    <property type="molecule type" value="Genomic_DNA"/>
</dbReference>
<sequence>MPKYHDLSGKTCSRWTVLSITEDRTKNGGVYWLCKCECGEIKKVVSEALKRGTSKSCGCYRSEVAKKEVIKRNYKHGLTNKERLYTILAGMKQRCYYKNSISYKYYGARGIWICEEWKIDYLSFRKWALSNGYEDHLTIDRINVNGDYSPENCRWVTPLEQANNKRNILKKTKK</sequence>
<organism evidence="1 2">
    <name type="scientific">Bacillus thuringiensis</name>
    <dbReference type="NCBI Taxonomy" id="1428"/>
    <lineage>
        <taxon>Bacteria</taxon>
        <taxon>Bacillati</taxon>
        <taxon>Bacillota</taxon>
        <taxon>Bacilli</taxon>
        <taxon>Bacillales</taxon>
        <taxon>Bacillaceae</taxon>
        <taxon>Bacillus</taxon>
        <taxon>Bacillus cereus group</taxon>
    </lineage>
</organism>
<dbReference type="RefSeq" id="WP_065485844.1">
    <property type="nucleotide sequence ID" value="NZ_CP015350.1"/>
</dbReference>
<gene>
    <name evidence="1" type="ORF">BT246_59800</name>
</gene>
<name>A0A9W3SGM6_BACTU</name>
<evidence type="ECO:0000313" key="1">
    <source>
        <dbReference type="EMBL" id="ANS51275.1"/>
    </source>
</evidence>
<dbReference type="AlphaFoldDB" id="A0A9W3SGM6"/>
<evidence type="ECO:0008006" key="3">
    <source>
        <dbReference type="Google" id="ProtNLM"/>
    </source>
</evidence>
<dbReference type="Proteomes" id="UP000092743">
    <property type="component" value="Chromosome"/>
</dbReference>
<reference evidence="1 2" key="1">
    <citation type="submission" date="2016-04" db="EMBL/GenBank/DDBJ databases">
        <title>High quality genome of the nematocidal Bacillus thuringiensis MYBT18246.</title>
        <authorList>
            <person name="Hollensteiner J."/>
            <person name="Poehlein A."/>
            <person name="Sproeer C."/>
            <person name="Bunk B."/>
            <person name="Rosenstiel P."/>
            <person name="Schulenburg H."/>
            <person name="Liesegang H."/>
        </authorList>
    </citation>
    <scope>NUCLEOTIDE SEQUENCE [LARGE SCALE GENOMIC DNA]</scope>
    <source>
        <strain evidence="1 2">MYBT18246</strain>
    </source>
</reference>
<evidence type="ECO:0000313" key="2">
    <source>
        <dbReference type="Proteomes" id="UP000092743"/>
    </source>
</evidence>
<proteinExistence type="predicted"/>